<keyword evidence="1" id="KW-0812">Transmembrane</keyword>
<sequence length="83" mass="9983">MRFWEKFHFMVLLLCLIGKLMLAAMLGSIVFELIVFWHHKVEFLSLNHPLLKTVAWHGTLGGYMRFRRKFHIMVRLLCLIRLN</sequence>
<proteinExistence type="predicted"/>
<keyword evidence="1" id="KW-1133">Transmembrane helix</keyword>
<evidence type="ECO:0000256" key="1">
    <source>
        <dbReference type="SAM" id="Phobius"/>
    </source>
</evidence>
<name>A0A9J5W0X7_SOLCO</name>
<accession>A0A9J5W0X7</accession>
<protein>
    <submittedName>
        <fullName evidence="2">Uncharacterized protein</fullName>
    </submittedName>
</protein>
<evidence type="ECO:0000313" key="2">
    <source>
        <dbReference type="EMBL" id="KAG5568814.1"/>
    </source>
</evidence>
<evidence type="ECO:0000313" key="3">
    <source>
        <dbReference type="Proteomes" id="UP000824120"/>
    </source>
</evidence>
<keyword evidence="1" id="KW-0472">Membrane</keyword>
<gene>
    <name evidence="2" type="ORF">H5410_064160</name>
</gene>
<feature type="transmembrane region" description="Helical" evidence="1">
    <location>
        <begin position="49"/>
        <end position="66"/>
    </location>
</feature>
<feature type="transmembrane region" description="Helical" evidence="1">
    <location>
        <begin position="12"/>
        <end position="37"/>
    </location>
</feature>
<organism evidence="2 3">
    <name type="scientific">Solanum commersonii</name>
    <name type="common">Commerson's wild potato</name>
    <name type="synonym">Commerson's nightshade</name>
    <dbReference type="NCBI Taxonomy" id="4109"/>
    <lineage>
        <taxon>Eukaryota</taxon>
        <taxon>Viridiplantae</taxon>
        <taxon>Streptophyta</taxon>
        <taxon>Embryophyta</taxon>
        <taxon>Tracheophyta</taxon>
        <taxon>Spermatophyta</taxon>
        <taxon>Magnoliopsida</taxon>
        <taxon>eudicotyledons</taxon>
        <taxon>Gunneridae</taxon>
        <taxon>Pentapetalae</taxon>
        <taxon>asterids</taxon>
        <taxon>lamiids</taxon>
        <taxon>Solanales</taxon>
        <taxon>Solanaceae</taxon>
        <taxon>Solanoideae</taxon>
        <taxon>Solaneae</taxon>
        <taxon>Solanum</taxon>
    </lineage>
</organism>
<reference evidence="2" key="1">
    <citation type="submission" date="2020-09" db="EMBL/GenBank/DDBJ databases">
        <title>De no assembly of potato wild relative species, Solanum commersonii.</title>
        <authorList>
            <person name="Cho K."/>
        </authorList>
    </citation>
    <scope>NUCLEOTIDE SEQUENCE</scope>
    <source>
        <strain evidence="2">LZ3.2</strain>
        <tissue evidence="2">Leaf</tissue>
    </source>
</reference>
<dbReference type="Proteomes" id="UP000824120">
    <property type="component" value="Unassembled WGS sequence"/>
</dbReference>
<comment type="caution">
    <text evidence="2">The sequence shown here is derived from an EMBL/GenBank/DDBJ whole genome shotgun (WGS) entry which is preliminary data.</text>
</comment>
<dbReference type="EMBL" id="JACXVP010000037">
    <property type="protein sequence ID" value="KAG5568814.1"/>
    <property type="molecule type" value="Genomic_DNA"/>
</dbReference>
<keyword evidence="3" id="KW-1185">Reference proteome</keyword>
<dbReference type="AlphaFoldDB" id="A0A9J5W0X7"/>